<keyword evidence="3" id="KW-0547">Nucleotide-binding</keyword>
<dbReference type="GO" id="GO:0003872">
    <property type="term" value="F:6-phosphofructokinase activity"/>
    <property type="evidence" value="ECO:0007669"/>
    <property type="project" value="TreeGrafter"/>
</dbReference>
<organism evidence="8 9">
    <name type="scientific">Rhodovulum imhoffii</name>
    <dbReference type="NCBI Taxonomy" id="365340"/>
    <lineage>
        <taxon>Bacteria</taxon>
        <taxon>Pseudomonadati</taxon>
        <taxon>Pseudomonadota</taxon>
        <taxon>Alphaproteobacteria</taxon>
        <taxon>Rhodobacterales</taxon>
        <taxon>Paracoccaceae</taxon>
        <taxon>Rhodovulum</taxon>
    </lineage>
</organism>
<accession>A0A2T5BWC2</accession>
<keyword evidence="2 6" id="KW-0808">Transferase</keyword>
<protein>
    <recommendedName>
        <fullName evidence="6">Phosphofructokinase</fullName>
    </recommendedName>
</protein>
<reference evidence="8 9" key="1">
    <citation type="submission" date="2018-04" db="EMBL/GenBank/DDBJ databases">
        <title>Genomic Encyclopedia of Archaeal and Bacterial Type Strains, Phase II (KMG-II): from individual species to whole genera.</title>
        <authorList>
            <person name="Goeker M."/>
        </authorList>
    </citation>
    <scope>NUCLEOTIDE SEQUENCE [LARGE SCALE GENOMIC DNA]</scope>
    <source>
        <strain evidence="8 9">DSM 18064</strain>
    </source>
</reference>
<dbReference type="InterPro" id="IPR017583">
    <property type="entry name" value="Tagatose/fructose_Pkinase"/>
</dbReference>
<gene>
    <name evidence="8" type="ORF">C8N32_101125</name>
</gene>
<dbReference type="GO" id="GO:0005524">
    <property type="term" value="F:ATP binding"/>
    <property type="evidence" value="ECO:0007669"/>
    <property type="project" value="UniProtKB-KW"/>
</dbReference>
<dbReference type="GO" id="GO:0005829">
    <property type="term" value="C:cytosol"/>
    <property type="evidence" value="ECO:0007669"/>
    <property type="project" value="TreeGrafter"/>
</dbReference>
<evidence type="ECO:0000256" key="5">
    <source>
        <dbReference type="ARBA" id="ARBA00022840"/>
    </source>
</evidence>
<dbReference type="EMBL" id="QAAA01000001">
    <property type="protein sequence ID" value="PTN03931.1"/>
    <property type="molecule type" value="Genomic_DNA"/>
</dbReference>
<dbReference type="InterPro" id="IPR002173">
    <property type="entry name" value="Carboh/pur_kinase_PfkB_CS"/>
</dbReference>
<dbReference type="RefSeq" id="WP_342352785.1">
    <property type="nucleotide sequence ID" value="NZ_QAAA01000001.1"/>
</dbReference>
<dbReference type="NCBIfam" id="TIGR03168">
    <property type="entry name" value="1-PFK"/>
    <property type="match status" value="1"/>
</dbReference>
<comment type="similarity">
    <text evidence="1 6">Belongs to the carbohydrate kinase PfkB family.</text>
</comment>
<evidence type="ECO:0000313" key="8">
    <source>
        <dbReference type="EMBL" id="PTN03931.1"/>
    </source>
</evidence>
<sequence length="336" mass="35234">MARPCRGGSVRANYESPEPMEPILTVTLNPAVDISTSVARLEPALKLRCAPAVTDPGGGGINVSRAIRLLGGESHALVAIGGHNGRKLKSLLEAEGIRLIPLQAPGETRQAISITESDTGRQFRFVLPGPAWAEEGLRAIMAAITTAVPQGGLVVLSGSIPEGLPENFPARVCRKLRDRDTRLIVDTSSAALHRLTEDLECPPEVLRMDSREAEALAGRTLPNRRDSADFAAAMVARGAAKVVIVARGPDGSVAVSPQERLFAEAARVPVKSKVGAGDSFVAAFTLRLAHGAGLAEALQWGAAAASAAVMTDATALCTREDTEALLRKCPVSRLPD</sequence>
<keyword evidence="5" id="KW-0067">ATP-binding</keyword>
<dbReference type="PANTHER" id="PTHR46566:SF2">
    <property type="entry name" value="ATP-DEPENDENT 6-PHOSPHOFRUCTOKINASE ISOZYME 2"/>
    <property type="match status" value="1"/>
</dbReference>
<dbReference type="PROSITE" id="PS00583">
    <property type="entry name" value="PFKB_KINASES_1"/>
    <property type="match status" value="1"/>
</dbReference>
<dbReference type="PANTHER" id="PTHR46566">
    <property type="entry name" value="1-PHOSPHOFRUCTOKINASE-RELATED"/>
    <property type="match status" value="1"/>
</dbReference>
<dbReference type="AlphaFoldDB" id="A0A2T5BWC2"/>
<dbReference type="Proteomes" id="UP000243859">
    <property type="component" value="Unassembled WGS sequence"/>
</dbReference>
<feature type="domain" description="Carbohydrate kinase PfkB" evidence="7">
    <location>
        <begin position="38"/>
        <end position="317"/>
    </location>
</feature>
<dbReference type="SUPFAM" id="SSF53613">
    <property type="entry name" value="Ribokinase-like"/>
    <property type="match status" value="1"/>
</dbReference>
<evidence type="ECO:0000256" key="6">
    <source>
        <dbReference type="PIRNR" id="PIRNR000535"/>
    </source>
</evidence>
<dbReference type="PIRSF" id="PIRSF000535">
    <property type="entry name" value="1PFK/6PFK/LacC"/>
    <property type="match status" value="1"/>
</dbReference>
<evidence type="ECO:0000256" key="3">
    <source>
        <dbReference type="ARBA" id="ARBA00022741"/>
    </source>
</evidence>
<evidence type="ECO:0000259" key="7">
    <source>
        <dbReference type="Pfam" id="PF00294"/>
    </source>
</evidence>
<evidence type="ECO:0000256" key="2">
    <source>
        <dbReference type="ARBA" id="ARBA00022679"/>
    </source>
</evidence>
<dbReference type="Gene3D" id="3.40.1190.20">
    <property type="match status" value="1"/>
</dbReference>
<keyword evidence="9" id="KW-1185">Reference proteome</keyword>
<dbReference type="InterPro" id="IPR029056">
    <property type="entry name" value="Ribokinase-like"/>
</dbReference>
<evidence type="ECO:0000256" key="4">
    <source>
        <dbReference type="ARBA" id="ARBA00022777"/>
    </source>
</evidence>
<evidence type="ECO:0000256" key="1">
    <source>
        <dbReference type="ARBA" id="ARBA00010688"/>
    </source>
</evidence>
<name>A0A2T5BWC2_9RHOB</name>
<dbReference type="Pfam" id="PF00294">
    <property type="entry name" value="PfkB"/>
    <property type="match status" value="1"/>
</dbReference>
<keyword evidence="4 8" id="KW-0418">Kinase</keyword>
<proteinExistence type="inferred from homology"/>
<evidence type="ECO:0000313" key="9">
    <source>
        <dbReference type="Proteomes" id="UP000243859"/>
    </source>
</evidence>
<dbReference type="InterPro" id="IPR011611">
    <property type="entry name" value="PfkB_dom"/>
</dbReference>
<comment type="caution">
    <text evidence="8">The sequence shown here is derived from an EMBL/GenBank/DDBJ whole genome shotgun (WGS) entry which is preliminary data.</text>
</comment>
<dbReference type="CDD" id="cd01164">
    <property type="entry name" value="FruK_PfkB_like"/>
    <property type="match status" value="1"/>
</dbReference>